<dbReference type="RefSeq" id="XP_012654728.1">
    <property type="nucleotide sequence ID" value="XM_012799274.1"/>
</dbReference>
<dbReference type="CDD" id="cd00038">
    <property type="entry name" value="CAP_ED"/>
    <property type="match status" value="1"/>
</dbReference>
<dbReference type="Gene3D" id="2.60.120.10">
    <property type="entry name" value="Jelly Rolls"/>
    <property type="match status" value="1"/>
</dbReference>
<feature type="domain" description="Cyclic nucleotide-binding" evidence="3">
    <location>
        <begin position="575"/>
        <end position="680"/>
    </location>
</feature>
<dbReference type="InterPro" id="IPR013099">
    <property type="entry name" value="K_chnl_dom"/>
</dbReference>
<evidence type="ECO:0000313" key="5">
    <source>
        <dbReference type="Proteomes" id="UP000009168"/>
    </source>
</evidence>
<reference evidence="5" key="1">
    <citation type="journal article" date="2006" name="PLoS Biol.">
        <title>Macronuclear genome sequence of the ciliate Tetrahymena thermophila, a model eukaryote.</title>
        <authorList>
            <person name="Eisen J.A."/>
            <person name="Coyne R.S."/>
            <person name="Wu M."/>
            <person name="Wu D."/>
            <person name="Thiagarajan M."/>
            <person name="Wortman J.R."/>
            <person name="Badger J.H."/>
            <person name="Ren Q."/>
            <person name="Amedeo P."/>
            <person name="Jones K.M."/>
            <person name="Tallon L.J."/>
            <person name="Delcher A.L."/>
            <person name="Salzberg S.L."/>
            <person name="Silva J.C."/>
            <person name="Haas B.J."/>
            <person name="Majoros W.H."/>
            <person name="Farzad M."/>
            <person name="Carlton J.M."/>
            <person name="Smith R.K. Jr."/>
            <person name="Garg J."/>
            <person name="Pearlman R.E."/>
            <person name="Karrer K.M."/>
            <person name="Sun L."/>
            <person name="Manning G."/>
            <person name="Elde N.C."/>
            <person name="Turkewitz A.P."/>
            <person name="Asai D.J."/>
            <person name="Wilkes D.E."/>
            <person name="Wang Y."/>
            <person name="Cai H."/>
            <person name="Collins K."/>
            <person name="Stewart B.A."/>
            <person name="Lee S.R."/>
            <person name="Wilamowska K."/>
            <person name="Weinberg Z."/>
            <person name="Ruzzo W.L."/>
            <person name="Wloga D."/>
            <person name="Gaertig J."/>
            <person name="Frankel J."/>
            <person name="Tsao C.-C."/>
            <person name="Gorovsky M.A."/>
            <person name="Keeling P.J."/>
            <person name="Waller R.F."/>
            <person name="Patron N.J."/>
            <person name="Cherry J.M."/>
            <person name="Stover N.A."/>
            <person name="Krieger C.J."/>
            <person name="del Toro C."/>
            <person name="Ryder H.F."/>
            <person name="Williamson S.C."/>
            <person name="Barbeau R.A."/>
            <person name="Hamilton E.P."/>
            <person name="Orias E."/>
        </authorList>
    </citation>
    <scope>NUCLEOTIDE SEQUENCE [LARGE SCALE GENOMIC DNA]</scope>
    <source>
        <strain evidence="5">SB210</strain>
    </source>
</reference>
<dbReference type="Pfam" id="PF07885">
    <property type="entry name" value="Ion_trans_2"/>
    <property type="match status" value="1"/>
</dbReference>
<gene>
    <name evidence="4" type="ORF">TTHERM_000558548</name>
</gene>
<evidence type="ECO:0000256" key="1">
    <source>
        <dbReference type="SAM" id="MobiDB-lite"/>
    </source>
</evidence>
<dbReference type="InParanoid" id="W7X0R1"/>
<evidence type="ECO:0000259" key="3">
    <source>
        <dbReference type="PROSITE" id="PS50042"/>
    </source>
</evidence>
<feature type="region of interest" description="Disordered" evidence="1">
    <location>
        <begin position="795"/>
        <end position="855"/>
    </location>
</feature>
<feature type="compositionally biased region" description="Acidic residues" evidence="1">
    <location>
        <begin position="803"/>
        <end position="822"/>
    </location>
</feature>
<dbReference type="GeneID" id="24439569"/>
<dbReference type="GO" id="GO:0005249">
    <property type="term" value="F:voltage-gated potassium channel activity"/>
    <property type="evidence" value="ECO:0007669"/>
    <property type="project" value="TreeGrafter"/>
</dbReference>
<dbReference type="PROSITE" id="PS50042">
    <property type="entry name" value="CNMP_BINDING_3"/>
    <property type="match status" value="1"/>
</dbReference>
<feature type="compositionally biased region" description="Low complexity" evidence="1">
    <location>
        <begin position="837"/>
        <end position="849"/>
    </location>
</feature>
<organism evidence="4 5">
    <name type="scientific">Tetrahymena thermophila (strain SB210)</name>
    <dbReference type="NCBI Taxonomy" id="312017"/>
    <lineage>
        <taxon>Eukaryota</taxon>
        <taxon>Sar</taxon>
        <taxon>Alveolata</taxon>
        <taxon>Ciliophora</taxon>
        <taxon>Intramacronucleata</taxon>
        <taxon>Oligohymenophorea</taxon>
        <taxon>Hymenostomatida</taxon>
        <taxon>Tetrahymenina</taxon>
        <taxon>Tetrahymenidae</taxon>
        <taxon>Tetrahymena</taxon>
    </lineage>
</organism>
<dbReference type="OrthoDB" id="421226at2759"/>
<accession>W7X0R1</accession>
<dbReference type="GO" id="GO:0005886">
    <property type="term" value="C:plasma membrane"/>
    <property type="evidence" value="ECO:0007669"/>
    <property type="project" value="TreeGrafter"/>
</dbReference>
<dbReference type="InterPro" id="IPR014710">
    <property type="entry name" value="RmlC-like_jellyroll"/>
</dbReference>
<proteinExistence type="predicted"/>
<evidence type="ECO:0000256" key="2">
    <source>
        <dbReference type="SAM" id="Phobius"/>
    </source>
</evidence>
<feature type="transmembrane region" description="Helical" evidence="2">
    <location>
        <begin position="429"/>
        <end position="451"/>
    </location>
</feature>
<feature type="transmembrane region" description="Helical" evidence="2">
    <location>
        <begin position="220"/>
        <end position="244"/>
    </location>
</feature>
<dbReference type="PANTHER" id="PTHR10217:SF435">
    <property type="entry name" value="POTASSIUM VOLTAGE-GATED CHANNEL PROTEIN EAG"/>
    <property type="match status" value="1"/>
</dbReference>
<dbReference type="InterPro" id="IPR018490">
    <property type="entry name" value="cNMP-bd_dom_sf"/>
</dbReference>
<dbReference type="InterPro" id="IPR000595">
    <property type="entry name" value="cNMP-bd_dom"/>
</dbReference>
<feature type="transmembrane region" description="Helical" evidence="2">
    <location>
        <begin position="463"/>
        <end position="480"/>
    </location>
</feature>
<keyword evidence="2" id="KW-0472">Membrane</keyword>
<sequence length="1088" mass="129021">MQYDNQVGIKISNIQQQNQNQGDFDCSLLNISAFASSFIEKHNGQISSPKFEELQPQDQDRYIISAKDSVDENSTRKIIEQLNDNSTLQIKELPLEQIKGTKNFSIQYDFQKMERKRRGNLFQGEFLLKKDVWKQKWMQIFYYLAKFRTIARQVALLFRPHMLTKKQVRMINDLASDQKHKSSLSHIPKLELSRQFTFQNFSKFMSFRNYRKMIKFIVKYFGWLFQICQKIYELYILIVQLIFSNIPLFHYLSYSYIVWETIIFIASTILFIYIPFEYSFLSARSDVFQIYFSKICPVVYSIDVFIRANTKSTETGNLVENHIQIFKQYFKTEMIPDILSILSLNYQINNIQATYFFFFYRVSKSFRILDIFKEQFLLRMKISGIISLTFLAAQAIYFAHLICCVWNAVGTYESQYNYGWLIKYNVQNVQLQIRYLYSFYYSVITMTTIGYGDITPQSDLEMLTVIFVALISCGVFGYSINSIENIFKIGSILYDFKQKKNIYLQGLAMINKYFRQYDVDLELQARARKYLDYIYTDKKEDLLCSIDQLSNLTEYLQDEIKVNVYTKRLKKIQIFKDLFSDETLSRIALKMKEKILSHDQDIISISHDEPFLYIIHSGEVTKYTFNLNTKKVKELYNYQEGQFFGFENFITENYYEEFNFKSKGICCVLQIQLSEFLQEIKKNEEEYEKYCYLRDEVKFNQNLKAVNISCESCNLKTHTLKQCPFIFYEGRNKSILKNYFRNIQEQIKNLKRNTKRKKFQAINDIKFIKDQQIQFIEQQNQNNLSDLSSNLDFEDSNQQIQESENESEDENEDEVQQQEEEEQKLQNASTNSKSLASFKSQKSQKTFSKANSLSDESSIIQSAIERAESLKQANKIEGTEKQQLDSQVVQKKATFNLSRKTVQVCENLNSSDQSFYSGQEKKELQTSKSLKHIQSLTKKRSSILATSQQQNEENKTQSTKKSSKIENQINQLIESLLEQRLHSLNRIDKKRRQTIMKKHDAMTIQSKFIAQQFTAQDLQLYIYDFEEIKDYIYYYPNYNHLQVISQENKNNRSSKQVILFKKNVYRQIAMQSITKRMKKSNIYIKDPI</sequence>
<feature type="compositionally biased region" description="Polar residues" evidence="1">
    <location>
        <begin position="943"/>
        <end position="964"/>
    </location>
</feature>
<protein>
    <submittedName>
        <fullName evidence="4">Cyclic nucleotide-binding domain protein</fullName>
    </submittedName>
</protein>
<keyword evidence="5" id="KW-1185">Reference proteome</keyword>
<dbReference type="GO" id="GO:0042391">
    <property type="term" value="P:regulation of membrane potential"/>
    <property type="evidence" value="ECO:0007669"/>
    <property type="project" value="TreeGrafter"/>
</dbReference>
<feature type="transmembrane region" description="Helical" evidence="2">
    <location>
        <begin position="385"/>
        <end position="409"/>
    </location>
</feature>
<keyword evidence="2" id="KW-1133">Transmembrane helix</keyword>
<feature type="compositionally biased region" description="Polar residues" evidence="1">
    <location>
        <begin position="825"/>
        <end position="835"/>
    </location>
</feature>
<dbReference type="Gene3D" id="1.10.287.70">
    <property type="match status" value="1"/>
</dbReference>
<dbReference type="Proteomes" id="UP000009168">
    <property type="component" value="Unassembled WGS sequence"/>
</dbReference>
<dbReference type="SUPFAM" id="SSF51206">
    <property type="entry name" value="cAMP-binding domain-like"/>
    <property type="match status" value="1"/>
</dbReference>
<feature type="transmembrane region" description="Helical" evidence="2">
    <location>
        <begin position="256"/>
        <end position="276"/>
    </location>
</feature>
<dbReference type="KEGG" id="tet:TTHERM_000558548"/>
<dbReference type="EMBL" id="GG662547">
    <property type="protein sequence ID" value="EWS72750.1"/>
    <property type="molecule type" value="Genomic_DNA"/>
</dbReference>
<dbReference type="InterPro" id="IPR050818">
    <property type="entry name" value="KCNH_animal-type"/>
</dbReference>
<dbReference type="Gene3D" id="1.10.287.630">
    <property type="entry name" value="Helix hairpin bin"/>
    <property type="match status" value="1"/>
</dbReference>
<evidence type="ECO:0000313" key="4">
    <source>
        <dbReference type="EMBL" id="EWS72750.1"/>
    </source>
</evidence>
<dbReference type="PANTHER" id="PTHR10217">
    <property type="entry name" value="VOLTAGE AND LIGAND GATED POTASSIUM CHANNEL"/>
    <property type="match status" value="1"/>
</dbReference>
<name>W7X0R1_TETTS</name>
<feature type="region of interest" description="Disordered" evidence="1">
    <location>
        <begin position="941"/>
        <end position="964"/>
    </location>
</feature>
<dbReference type="AlphaFoldDB" id="W7X0R1"/>
<dbReference type="SUPFAM" id="SSF81324">
    <property type="entry name" value="Voltage-gated potassium channels"/>
    <property type="match status" value="1"/>
</dbReference>
<keyword evidence="2" id="KW-0812">Transmembrane</keyword>